<dbReference type="RefSeq" id="WP_348263951.1">
    <property type="nucleotide sequence ID" value="NZ_CP121196.1"/>
</dbReference>
<evidence type="ECO:0000313" key="1">
    <source>
        <dbReference type="EMBL" id="XBH18733.1"/>
    </source>
</evidence>
<gene>
    <name evidence="1" type="ORF">P8935_05320</name>
</gene>
<protein>
    <submittedName>
        <fullName evidence="1">Uncharacterized protein</fullName>
    </submittedName>
</protein>
<dbReference type="AlphaFoldDB" id="A0AAU7DNV9"/>
<name>A0AAU7DNV9_9BACT</name>
<organism evidence="1">
    <name type="scientific">Telmatobacter sp. DSM 110680</name>
    <dbReference type="NCBI Taxonomy" id="3036704"/>
    <lineage>
        <taxon>Bacteria</taxon>
        <taxon>Pseudomonadati</taxon>
        <taxon>Acidobacteriota</taxon>
        <taxon>Terriglobia</taxon>
        <taxon>Terriglobales</taxon>
        <taxon>Acidobacteriaceae</taxon>
        <taxon>Telmatobacter</taxon>
    </lineage>
</organism>
<reference evidence="1" key="1">
    <citation type="submission" date="2023-03" db="EMBL/GenBank/DDBJ databases">
        <title>Edaphobacter sp.</title>
        <authorList>
            <person name="Huber K.J."/>
            <person name="Papendorf J."/>
            <person name="Pilke C."/>
            <person name="Bunk B."/>
            <person name="Sproeer C."/>
            <person name="Pester M."/>
        </authorList>
    </citation>
    <scope>NUCLEOTIDE SEQUENCE</scope>
    <source>
        <strain evidence="1">DSM 110680</strain>
    </source>
</reference>
<sequence length="78" mass="9335">MPLSRSFQWRDPLYKDNNTDVAKYADYHDMDGFPTPLSITRLHNDEMQRQLYIYKVHYNQGLPADFWDINAVAQKIKK</sequence>
<dbReference type="EMBL" id="CP121196">
    <property type="protein sequence ID" value="XBH18733.1"/>
    <property type="molecule type" value="Genomic_DNA"/>
</dbReference>
<accession>A0AAU7DNV9</accession>
<proteinExistence type="predicted"/>